<sequence>MANGYLIRQAAAAAVAADVLAPPKEMATSVFAMFGGWLGAELAPHALAALAADNAQHVIRRGLRGRGDKAGLAFGAAAAAGFGASLALSRRAGGAVADAFDADLSGEDLAIMDRLPAVDTAIPYRALVNPFRMARPGVVRRRNLTYGDGSKRTRLNVYSRGDSPGGAPILLQIHGGGWVIGNKDQQGIPLMQEMASRGWVCAAVNYPLSPRARWPEHLIAVKKAVAWLRANAADLGADPEFIAVTGGSAGGHLTAMTALTGHDMDLQPGFEDQDVAVQAAVPMYGVYDFAAETGIRATSKRVHSPLSPIVLGRGAEFPSAYRAASPLAHLTADAPPFLVVHGSNDVFIPAQEARIFAEKLRAESRQPVVYAEIPGAQHAFDVFPSVRTVAVIRQAARFLEWSLLRSGRALPTP</sequence>
<evidence type="ECO:0000259" key="2">
    <source>
        <dbReference type="Pfam" id="PF20434"/>
    </source>
</evidence>
<dbReference type="SUPFAM" id="SSF53474">
    <property type="entry name" value="alpha/beta-Hydrolases"/>
    <property type="match status" value="1"/>
</dbReference>
<evidence type="ECO:0000313" key="3">
    <source>
        <dbReference type="EMBL" id="QDQ97591.1"/>
    </source>
</evidence>
<gene>
    <name evidence="3" type="ORF">FO059_09965</name>
</gene>
<dbReference type="GO" id="GO:0016787">
    <property type="term" value="F:hydrolase activity"/>
    <property type="evidence" value="ECO:0007669"/>
    <property type="project" value="UniProtKB-KW"/>
</dbReference>
<dbReference type="AlphaFoldDB" id="A0A516X4K2"/>
<keyword evidence="4" id="KW-1185">Reference proteome</keyword>
<dbReference type="EMBL" id="CP041765">
    <property type="protein sequence ID" value="QDQ97591.1"/>
    <property type="molecule type" value="Genomic_DNA"/>
</dbReference>
<keyword evidence="1 3" id="KW-0378">Hydrolase</keyword>
<dbReference type="InterPro" id="IPR049492">
    <property type="entry name" value="BD-FAE-like_dom"/>
</dbReference>
<dbReference type="PANTHER" id="PTHR48081:SF33">
    <property type="entry name" value="KYNURENINE FORMAMIDASE"/>
    <property type="match status" value="1"/>
</dbReference>
<accession>A0A516X4K2</accession>
<dbReference type="Gene3D" id="3.40.50.1820">
    <property type="entry name" value="alpha/beta hydrolase"/>
    <property type="match status" value="1"/>
</dbReference>
<dbReference type="KEGG" id="toy:FO059_09965"/>
<name>A0A516X4K2_9ACTN</name>
<proteinExistence type="predicted"/>
<dbReference type="Pfam" id="PF20434">
    <property type="entry name" value="BD-FAE"/>
    <property type="match status" value="1"/>
</dbReference>
<reference evidence="3 4" key="1">
    <citation type="submission" date="2019-07" db="EMBL/GenBank/DDBJ databases">
        <title>Tomitella cavernea sp. nov., an actinomycete isolated from soil.</title>
        <authorList>
            <person name="Cheng J."/>
        </authorList>
    </citation>
    <scope>NUCLEOTIDE SEQUENCE [LARGE SCALE GENOMIC DNA]</scope>
    <source>
        <strain evidence="3 4">HY188</strain>
    </source>
</reference>
<dbReference type="OrthoDB" id="9803828at2"/>
<dbReference type="PANTHER" id="PTHR48081">
    <property type="entry name" value="AB HYDROLASE SUPERFAMILY PROTEIN C4A8.06C"/>
    <property type="match status" value="1"/>
</dbReference>
<dbReference type="Proteomes" id="UP000317344">
    <property type="component" value="Chromosome"/>
</dbReference>
<dbReference type="InterPro" id="IPR050300">
    <property type="entry name" value="GDXG_lipolytic_enzyme"/>
</dbReference>
<dbReference type="InterPro" id="IPR029058">
    <property type="entry name" value="AB_hydrolase_fold"/>
</dbReference>
<dbReference type="RefSeq" id="WP_143908428.1">
    <property type="nucleotide sequence ID" value="NZ_CP041765.1"/>
</dbReference>
<feature type="domain" description="BD-FAE-like" evidence="2">
    <location>
        <begin position="156"/>
        <end position="360"/>
    </location>
</feature>
<organism evidence="3 4">
    <name type="scientific">Tomitella fengzijianii</name>
    <dbReference type="NCBI Taxonomy" id="2597660"/>
    <lineage>
        <taxon>Bacteria</taxon>
        <taxon>Bacillati</taxon>
        <taxon>Actinomycetota</taxon>
        <taxon>Actinomycetes</taxon>
        <taxon>Mycobacteriales</taxon>
        <taxon>Tomitella</taxon>
    </lineage>
</organism>
<evidence type="ECO:0000256" key="1">
    <source>
        <dbReference type="ARBA" id="ARBA00022801"/>
    </source>
</evidence>
<evidence type="ECO:0000313" key="4">
    <source>
        <dbReference type="Proteomes" id="UP000317344"/>
    </source>
</evidence>
<reference evidence="3 4" key="2">
    <citation type="submission" date="2019-07" db="EMBL/GenBank/DDBJ databases">
        <authorList>
            <person name="Huang Y."/>
        </authorList>
    </citation>
    <scope>NUCLEOTIDE SEQUENCE [LARGE SCALE GENOMIC DNA]</scope>
    <source>
        <strain evidence="3 4">HY188</strain>
    </source>
</reference>
<protein>
    <submittedName>
        <fullName evidence="3">Alpha/beta hydrolase</fullName>
    </submittedName>
</protein>